<dbReference type="GO" id="GO:0045504">
    <property type="term" value="F:dynein heavy chain binding"/>
    <property type="evidence" value="ECO:0007669"/>
    <property type="project" value="TreeGrafter"/>
</dbReference>
<keyword evidence="6" id="KW-1185">Reference proteome</keyword>
<dbReference type="GO" id="GO:0005868">
    <property type="term" value="C:cytoplasmic dynein complex"/>
    <property type="evidence" value="ECO:0007669"/>
    <property type="project" value="TreeGrafter"/>
</dbReference>
<dbReference type="OrthoDB" id="445052at2759"/>
<dbReference type="PANTHER" id="PTHR12442">
    <property type="entry name" value="DYNEIN INTERMEDIATE CHAIN"/>
    <property type="match status" value="1"/>
</dbReference>
<evidence type="ECO:0000256" key="2">
    <source>
        <dbReference type="ARBA" id="ARBA00022490"/>
    </source>
</evidence>
<evidence type="ECO:0000313" key="5">
    <source>
        <dbReference type="EMBL" id="KAG5451137.1"/>
    </source>
</evidence>
<protein>
    <submittedName>
        <fullName evidence="5">WD repeat-containing protein 34</fullName>
    </submittedName>
</protein>
<dbReference type="SUPFAM" id="SSF50978">
    <property type="entry name" value="WD40 repeat-like"/>
    <property type="match status" value="1"/>
</dbReference>
<proteinExistence type="predicted"/>
<gene>
    <name evidence="5" type="ORF">CSKR_102697</name>
</gene>
<keyword evidence="4" id="KW-0677">Repeat</keyword>
<dbReference type="GO" id="GO:0042073">
    <property type="term" value="P:intraciliary transport"/>
    <property type="evidence" value="ECO:0007669"/>
    <property type="project" value="TreeGrafter"/>
</dbReference>
<dbReference type="PANTHER" id="PTHR12442:SF26">
    <property type="entry name" value="CYTOPLASMIC DYNEIN 2 INTERMEDIATE CHAIN 2"/>
    <property type="match status" value="1"/>
</dbReference>
<dbReference type="SMART" id="SM00320">
    <property type="entry name" value="WD40"/>
    <property type="match status" value="6"/>
</dbReference>
<comment type="caution">
    <text evidence="5">The sequence shown here is derived from an EMBL/GenBank/DDBJ whole genome shotgun (WGS) entry which is preliminary data.</text>
</comment>
<keyword evidence="3" id="KW-0853">WD repeat</keyword>
<reference evidence="5 6" key="2">
    <citation type="journal article" date="2021" name="Genomics">
        <title>High-quality reference genome for Clonorchis sinensis.</title>
        <authorList>
            <person name="Young N.D."/>
            <person name="Stroehlein A.J."/>
            <person name="Kinkar L."/>
            <person name="Wang T."/>
            <person name="Sohn W.M."/>
            <person name="Chang B.C.H."/>
            <person name="Kaur P."/>
            <person name="Weisz D."/>
            <person name="Dudchenko O."/>
            <person name="Aiden E.L."/>
            <person name="Korhonen P.K."/>
            <person name="Gasser R.B."/>
        </authorList>
    </citation>
    <scope>NUCLEOTIDE SEQUENCE [LARGE SCALE GENOMIC DNA]</scope>
    <source>
        <strain evidence="5">Cs-k2</strain>
    </source>
</reference>
<dbReference type="InterPro" id="IPR015943">
    <property type="entry name" value="WD40/YVTN_repeat-like_dom_sf"/>
</dbReference>
<name>A0A8T1MP04_CLOSI</name>
<dbReference type="GO" id="GO:0097014">
    <property type="term" value="C:ciliary plasm"/>
    <property type="evidence" value="ECO:0007669"/>
    <property type="project" value="TreeGrafter"/>
</dbReference>
<dbReference type="Gene3D" id="2.130.10.10">
    <property type="entry name" value="YVTN repeat-like/Quinoprotein amine dehydrogenase"/>
    <property type="match status" value="3"/>
</dbReference>
<organism evidence="5 6">
    <name type="scientific">Clonorchis sinensis</name>
    <name type="common">Chinese liver fluke</name>
    <dbReference type="NCBI Taxonomy" id="79923"/>
    <lineage>
        <taxon>Eukaryota</taxon>
        <taxon>Metazoa</taxon>
        <taxon>Spiralia</taxon>
        <taxon>Lophotrochozoa</taxon>
        <taxon>Platyhelminthes</taxon>
        <taxon>Trematoda</taxon>
        <taxon>Digenea</taxon>
        <taxon>Opisthorchiida</taxon>
        <taxon>Opisthorchiata</taxon>
        <taxon>Opisthorchiidae</taxon>
        <taxon>Clonorchis</taxon>
    </lineage>
</organism>
<dbReference type="InterPro" id="IPR001680">
    <property type="entry name" value="WD40_rpt"/>
</dbReference>
<dbReference type="AlphaFoldDB" id="A0A8T1MP04"/>
<comment type="subcellular location">
    <subcellularLocation>
        <location evidence="1">Cytoplasm</location>
    </subcellularLocation>
</comment>
<reference evidence="5 6" key="1">
    <citation type="journal article" date="2018" name="Biotechnol. Adv.">
        <title>Improved genomic resources and new bioinformatic workflow for the carcinogenic parasite Clonorchis sinensis: Biotechnological implications.</title>
        <authorList>
            <person name="Wang D."/>
            <person name="Korhonen P.K."/>
            <person name="Gasser R.B."/>
            <person name="Young N.D."/>
        </authorList>
    </citation>
    <scope>NUCLEOTIDE SEQUENCE [LARGE SCALE GENOMIC DNA]</scope>
    <source>
        <strain evidence="5">Cs-k2</strain>
    </source>
</reference>
<evidence type="ECO:0000256" key="1">
    <source>
        <dbReference type="ARBA" id="ARBA00004496"/>
    </source>
</evidence>
<accession>A0A8T1MP04</accession>
<dbReference type="InterPro" id="IPR036322">
    <property type="entry name" value="WD40_repeat_dom_sf"/>
</dbReference>
<keyword evidence="2" id="KW-0963">Cytoplasm</keyword>
<evidence type="ECO:0000256" key="3">
    <source>
        <dbReference type="ARBA" id="ARBA00022574"/>
    </source>
</evidence>
<evidence type="ECO:0000313" key="6">
    <source>
        <dbReference type="Proteomes" id="UP000286415"/>
    </source>
</evidence>
<sequence>MFTDACVPCVDCDSVDAHKKDFAEQNIQTEPYKIIHRGSQSRRVKDFQTDEMVLPDQRTSNSEPDTIAMIDFLKRAEVVITEELKKSARSRAFRLLQDELPDRLLVKQTAQLPLDEGAKHELSVTCLSWNSTGAVLGASYGSLNHAGWCAHNGVISLWNAARSQSGSPIQKLDTNSCVTCLAFHPIIPTLLAAGTFTGEILVYNTAAETECLIAMNGCNEAGHTEGVTQIEWLIDTRATHSGNGDYKLYTVERFITIGNDGKIICWTIDAHRRSTLRCSKIFGIRIRDQGAVPASPDIPANRISHTTNSIHSERAVSLTSVALCPDQPNRLVIGTDSGGIMLCNLDYPGSADSLDLSTDLPSPVEFSLRRQNGPISSVDWSKFYRNLVLSCGIGSSLQIHNVLQRDLSVDVDPTRGKFLAAKFSPYFPNVLACTTDTGSLALCSLLGNNEQSDSGEISEMEPKLLFETDIVDTMETKCPVPKIALAFNTKNPTLLATGDENSVVHLWEIENTSNVLSTVVDVNAMDALFSKSVL</sequence>
<dbReference type="GO" id="GO:0045503">
    <property type="term" value="F:dynein light chain binding"/>
    <property type="evidence" value="ECO:0007669"/>
    <property type="project" value="TreeGrafter"/>
</dbReference>
<dbReference type="Proteomes" id="UP000286415">
    <property type="component" value="Unassembled WGS sequence"/>
</dbReference>
<evidence type="ECO:0000256" key="4">
    <source>
        <dbReference type="ARBA" id="ARBA00022737"/>
    </source>
</evidence>
<dbReference type="InterPro" id="IPR050687">
    <property type="entry name" value="Dynein_IC"/>
</dbReference>
<dbReference type="EMBL" id="NIRI02000042">
    <property type="protein sequence ID" value="KAG5451137.1"/>
    <property type="molecule type" value="Genomic_DNA"/>
</dbReference>